<organism evidence="1 2">
    <name type="scientific">Phrynocephalus forsythii</name>
    <dbReference type="NCBI Taxonomy" id="171643"/>
    <lineage>
        <taxon>Eukaryota</taxon>
        <taxon>Metazoa</taxon>
        <taxon>Chordata</taxon>
        <taxon>Craniata</taxon>
        <taxon>Vertebrata</taxon>
        <taxon>Euteleostomi</taxon>
        <taxon>Lepidosauria</taxon>
        <taxon>Squamata</taxon>
        <taxon>Bifurcata</taxon>
        <taxon>Unidentata</taxon>
        <taxon>Episquamata</taxon>
        <taxon>Toxicofera</taxon>
        <taxon>Iguania</taxon>
        <taxon>Acrodonta</taxon>
        <taxon>Agamidae</taxon>
        <taxon>Agaminae</taxon>
        <taxon>Phrynocephalus</taxon>
    </lineage>
</organism>
<proteinExistence type="predicted"/>
<dbReference type="Proteomes" id="UP001142489">
    <property type="component" value="Unassembled WGS sequence"/>
</dbReference>
<evidence type="ECO:0000313" key="2">
    <source>
        <dbReference type="Proteomes" id="UP001142489"/>
    </source>
</evidence>
<gene>
    <name evidence="1" type="ORF">JRQ81_019013</name>
</gene>
<accession>A0A9Q0XSZ2</accession>
<dbReference type="EMBL" id="JAPFRF010000009">
    <property type="protein sequence ID" value="KAJ7322726.1"/>
    <property type="molecule type" value="Genomic_DNA"/>
</dbReference>
<name>A0A9Q0XSZ2_9SAUR</name>
<evidence type="ECO:0000313" key="1">
    <source>
        <dbReference type="EMBL" id="KAJ7322726.1"/>
    </source>
</evidence>
<reference evidence="1" key="1">
    <citation type="journal article" date="2023" name="DNA Res.">
        <title>Chromosome-level genome assembly of Phrynocephalus forsythii using third-generation DNA sequencing and Hi-C analysis.</title>
        <authorList>
            <person name="Qi Y."/>
            <person name="Zhao W."/>
            <person name="Zhao Y."/>
            <person name="Niu C."/>
            <person name="Cao S."/>
            <person name="Zhang Y."/>
        </authorList>
    </citation>
    <scope>NUCLEOTIDE SEQUENCE</scope>
    <source>
        <tissue evidence="1">Muscle</tissue>
    </source>
</reference>
<keyword evidence="2" id="KW-1185">Reference proteome</keyword>
<protein>
    <submittedName>
        <fullName evidence="1">Uncharacterized protein</fullName>
    </submittedName>
</protein>
<comment type="caution">
    <text evidence="1">The sequence shown here is derived from an EMBL/GenBank/DDBJ whole genome shotgun (WGS) entry which is preliminary data.</text>
</comment>
<sequence length="101" mass="11161">MYLVSEVQHGCLSLMAHWWHLEDLRSDRALVAGLQGEALILPPGYKSILLQVQHAEAQATGRNITNELLSTLQQRAPDGVIHGHMLTGARHMLVALNTAKF</sequence>
<dbReference type="AlphaFoldDB" id="A0A9Q0XSZ2"/>